<dbReference type="EMBL" id="MAWT01000003">
    <property type="protein sequence ID" value="OCM72652.1"/>
    <property type="molecule type" value="Genomic_DNA"/>
</dbReference>
<evidence type="ECO:0000256" key="10">
    <source>
        <dbReference type="ARBA" id="ARBA00042348"/>
    </source>
</evidence>
<accession>A0A076YQ81</accession>
<evidence type="ECO:0000313" key="22">
    <source>
        <dbReference type="Proteomes" id="UP000093122"/>
    </source>
</evidence>
<dbReference type="EC" id="2.7.1.35" evidence="2"/>
<dbReference type="GO" id="GO:0005524">
    <property type="term" value="F:ATP binding"/>
    <property type="evidence" value="ECO:0007669"/>
    <property type="project" value="UniProtKB-KW"/>
</dbReference>
<evidence type="ECO:0000313" key="21">
    <source>
        <dbReference type="Proteomes" id="UP000035174"/>
    </source>
</evidence>
<dbReference type="Pfam" id="PF08543">
    <property type="entry name" value="Phos_pyr_kin"/>
    <property type="match status" value="1"/>
</dbReference>
<comment type="similarity">
    <text evidence="1">Belongs to the ThiD family.</text>
</comment>
<dbReference type="EMBL" id="JASOIH010000009">
    <property type="protein sequence ID" value="MDK6899970.1"/>
    <property type="molecule type" value="Genomic_DNA"/>
</dbReference>
<reference evidence="23 24" key="3">
    <citation type="submission" date="2018-06" db="EMBL/GenBank/DDBJ databases">
        <authorList>
            <consortium name="Pathogen Informatics"/>
            <person name="Doyle S."/>
        </authorList>
    </citation>
    <scope>NUCLEOTIDE SEQUENCE [LARGE SCALE GENOMIC DNA]</scope>
    <source>
        <strain evidence="18 23">NCTC8181</strain>
        <strain evidence="19 24">NCTC8185</strain>
    </source>
</reference>
<dbReference type="GO" id="GO:0005829">
    <property type="term" value="C:cytosol"/>
    <property type="evidence" value="ECO:0007669"/>
    <property type="project" value="TreeGrafter"/>
</dbReference>
<dbReference type="NCBIfam" id="NF009078">
    <property type="entry name" value="PRK12413.1"/>
    <property type="match status" value="1"/>
</dbReference>
<dbReference type="RefSeq" id="WP_000857670.1">
    <property type="nucleotide sequence ID" value="NZ_AP018935.1"/>
</dbReference>
<evidence type="ECO:0000256" key="5">
    <source>
        <dbReference type="ARBA" id="ARBA00022741"/>
    </source>
</evidence>
<evidence type="ECO:0000256" key="12">
    <source>
        <dbReference type="ARBA" id="ARBA00042531"/>
    </source>
</evidence>
<dbReference type="Proteomes" id="UP000254076">
    <property type="component" value="Unassembled WGS sequence"/>
</dbReference>
<feature type="domain" description="Pyridoxamine kinase/Phosphomethylpyrimidine kinase" evidence="14">
    <location>
        <begin position="13"/>
        <end position="247"/>
    </location>
</feature>
<reference evidence="16" key="5">
    <citation type="submission" date="2023-05" db="EMBL/GenBank/DDBJ databases">
        <title>Cataloging the Phylogenetic Diversity of Human Bladder Bacteria.</title>
        <authorList>
            <person name="Du J."/>
        </authorList>
    </citation>
    <scope>NUCLEOTIDE SEQUENCE</scope>
    <source>
        <strain evidence="16">UMB8703</strain>
    </source>
</reference>
<evidence type="ECO:0000256" key="11">
    <source>
        <dbReference type="ARBA" id="ARBA00042396"/>
    </source>
</evidence>
<reference evidence="20 25" key="4">
    <citation type="submission" date="2018-12" db="EMBL/GenBank/DDBJ databases">
        <authorList>
            <consortium name="Pathogen Informatics"/>
        </authorList>
    </citation>
    <scope>NUCLEOTIDE SEQUENCE [LARGE SCALE GENOMIC DNA]</scope>
    <source>
        <strain evidence="20 25">NCTC8184</strain>
    </source>
</reference>
<evidence type="ECO:0000256" key="1">
    <source>
        <dbReference type="ARBA" id="ARBA00009879"/>
    </source>
</evidence>
<keyword evidence="7" id="KW-0067">ATP-binding</keyword>
<evidence type="ECO:0000256" key="4">
    <source>
        <dbReference type="ARBA" id="ARBA00022723"/>
    </source>
</evidence>
<dbReference type="EMBL" id="LR134265">
    <property type="protein sequence ID" value="VED64815.1"/>
    <property type="molecule type" value="Genomic_DNA"/>
</dbReference>
<evidence type="ECO:0000313" key="23">
    <source>
        <dbReference type="Proteomes" id="UP000250200"/>
    </source>
</evidence>
<dbReference type="Proteomes" id="UP000035174">
    <property type="component" value="Unassembled WGS sequence"/>
</dbReference>
<dbReference type="GO" id="GO:0008972">
    <property type="term" value="F:phosphomethylpyrimidine kinase activity"/>
    <property type="evidence" value="ECO:0007669"/>
    <property type="project" value="InterPro"/>
</dbReference>
<dbReference type="EMBL" id="LCVB01000034">
    <property type="protein sequence ID" value="KLJ27935.1"/>
    <property type="molecule type" value="Genomic_DNA"/>
</dbReference>
<dbReference type="Proteomes" id="UP000268870">
    <property type="component" value="Chromosome"/>
</dbReference>
<comment type="catalytic activity">
    <reaction evidence="13">
        <text>pyridoxal + ATP = pyridoxal 5'-phosphate + ADP + H(+)</text>
        <dbReference type="Rhea" id="RHEA:10224"/>
        <dbReference type="ChEBI" id="CHEBI:15378"/>
        <dbReference type="ChEBI" id="CHEBI:17310"/>
        <dbReference type="ChEBI" id="CHEBI:30616"/>
        <dbReference type="ChEBI" id="CHEBI:456216"/>
        <dbReference type="ChEBI" id="CHEBI:597326"/>
        <dbReference type="EC" id="2.7.1.35"/>
    </reaction>
</comment>
<dbReference type="GO" id="GO:0009228">
    <property type="term" value="P:thiamine biosynthetic process"/>
    <property type="evidence" value="ECO:0007669"/>
    <property type="project" value="InterPro"/>
</dbReference>
<evidence type="ECO:0000259" key="14">
    <source>
        <dbReference type="Pfam" id="PF08543"/>
    </source>
</evidence>
<reference evidence="17 22" key="2">
    <citation type="journal article" date="2016" name="Sci. Rep.">
        <title>Serotype IV Streptococcus agalactiae ST-452 has arisen from large genomic recombination events between CC23 and the hypervirulent CC17 lineages.</title>
        <authorList>
            <person name="Campisi E."/>
            <person name="Rinaudo C.D."/>
            <person name="Donati C."/>
            <person name="Barucco M."/>
            <person name="Torricelli G."/>
            <person name="Edwards M.S."/>
            <person name="Baker C.J."/>
            <person name="Margarit I."/>
            <person name="Rosini R."/>
        </authorList>
    </citation>
    <scope>NUCLEOTIDE SEQUENCE [LARGE SCALE GENOMIC DNA]</scope>
    <source>
        <strain evidence="17 22">CZ-PW-140</strain>
    </source>
</reference>
<name>A0A076YQ81_STRAG</name>
<dbReference type="EMBL" id="UAVB01000001">
    <property type="protein sequence ID" value="SQA17998.1"/>
    <property type="molecule type" value="Genomic_DNA"/>
</dbReference>
<dbReference type="KEGG" id="sage:EN72_00775"/>
<proteinExistence type="inferred from homology"/>
<dbReference type="InterPro" id="IPR029056">
    <property type="entry name" value="Ribokinase-like"/>
</dbReference>
<keyword evidence="6 18" id="KW-0418">Kinase</keyword>
<dbReference type="Proteomes" id="UP001230629">
    <property type="component" value="Unassembled WGS sequence"/>
</dbReference>
<dbReference type="KEGG" id="sagg:EN73_00750"/>
<protein>
    <recommendedName>
        <fullName evidence="2">pyridoxal kinase</fullName>
        <ecNumber evidence="2">2.7.1.35</ecNumber>
    </recommendedName>
    <alternativeName>
        <fullName evidence="10">PN/PL/PM kinase</fullName>
    </alternativeName>
    <alternativeName>
        <fullName evidence="11">Pyridoxal kinase</fullName>
    </alternativeName>
    <alternativeName>
        <fullName evidence="9">Pyridoxamine kinase</fullName>
    </alternativeName>
    <alternativeName>
        <fullName evidence="12">Vitamin B6 kinase</fullName>
    </alternativeName>
</protein>
<dbReference type="SUPFAM" id="SSF53613">
    <property type="entry name" value="Ribokinase-like"/>
    <property type="match status" value="1"/>
</dbReference>
<dbReference type="CDD" id="cd01169">
    <property type="entry name" value="HMPP_kinase"/>
    <property type="match status" value="1"/>
</dbReference>
<organism evidence="18 23">
    <name type="scientific">Streptococcus agalactiae</name>
    <dbReference type="NCBI Taxonomy" id="1311"/>
    <lineage>
        <taxon>Bacteria</taxon>
        <taxon>Bacillati</taxon>
        <taxon>Bacillota</taxon>
        <taxon>Bacilli</taxon>
        <taxon>Lactobacillales</taxon>
        <taxon>Streptococcaceae</taxon>
        <taxon>Streptococcus</taxon>
    </lineage>
</organism>
<keyword evidence="4" id="KW-0479">Metal-binding</keyword>
<dbReference type="InterPro" id="IPR013749">
    <property type="entry name" value="PM/HMP-P_kinase-1"/>
</dbReference>
<evidence type="ECO:0000313" key="25">
    <source>
        <dbReference type="Proteomes" id="UP000268870"/>
    </source>
</evidence>
<evidence type="ECO:0000313" key="18">
    <source>
        <dbReference type="EMBL" id="SQA17998.1"/>
    </source>
</evidence>
<dbReference type="GO" id="GO:0008902">
    <property type="term" value="F:hydroxymethylpyrimidine kinase activity"/>
    <property type="evidence" value="ECO:0007669"/>
    <property type="project" value="TreeGrafter"/>
</dbReference>
<evidence type="ECO:0000256" key="7">
    <source>
        <dbReference type="ARBA" id="ARBA00022840"/>
    </source>
</evidence>
<keyword evidence="5" id="KW-0547">Nucleotide-binding</keyword>
<evidence type="ECO:0000313" key="19">
    <source>
        <dbReference type="EMBL" id="SUN13596.1"/>
    </source>
</evidence>
<keyword evidence="3 18" id="KW-0808">Transferase</keyword>
<evidence type="ECO:0000313" key="15">
    <source>
        <dbReference type="EMBL" id="KLJ27935.1"/>
    </source>
</evidence>
<dbReference type="GO" id="GO:0046872">
    <property type="term" value="F:metal ion binding"/>
    <property type="evidence" value="ECO:0007669"/>
    <property type="project" value="UniProtKB-KW"/>
</dbReference>
<evidence type="ECO:0000256" key="9">
    <source>
        <dbReference type="ARBA" id="ARBA00042307"/>
    </source>
</evidence>
<evidence type="ECO:0000256" key="2">
    <source>
        <dbReference type="ARBA" id="ARBA00012104"/>
    </source>
</evidence>
<dbReference type="InterPro" id="IPR004399">
    <property type="entry name" value="HMP/HMP-P_kinase_dom"/>
</dbReference>
<keyword evidence="8" id="KW-0460">Magnesium</keyword>
<evidence type="ECO:0000256" key="8">
    <source>
        <dbReference type="ARBA" id="ARBA00022842"/>
    </source>
</evidence>
<evidence type="ECO:0000256" key="13">
    <source>
        <dbReference type="ARBA" id="ARBA00049293"/>
    </source>
</evidence>
<dbReference type="PANTHER" id="PTHR20858">
    <property type="entry name" value="PHOSPHOMETHYLPYRIMIDINE KINASE"/>
    <property type="match status" value="1"/>
</dbReference>
<dbReference type="AlphaFoldDB" id="A0A076YQ81"/>
<sequence length="252" mass="27483">MKTRNVLAISGNDIFSGGGLHADLATYVVNKLHGFVAVTCLTAMSDKGFEVIPIEASILKQQLESLKDVEFGSIKLGLLPNVETAQVVLEFVKSKQECPVVLDPVLVCKENHDLEVSQLREQLIAFFPYADVITPNLVEAQLLTGLSIENLDQMKIAAEKLYDMGAKHVVIKGGNRLNAEEATDLYYDGERFETYVFPVVDANNTGAGCTFASSIASQLAMGKNVEDAVKMSKGFVYQAIKASDKYGVVQHF</sequence>
<evidence type="ECO:0000313" key="24">
    <source>
        <dbReference type="Proteomes" id="UP000254076"/>
    </source>
</evidence>
<dbReference type="OMA" id="KDEVGYA"/>
<dbReference type="PANTHER" id="PTHR20858:SF19">
    <property type="entry name" value="PYRIDOXINE KINASE"/>
    <property type="match status" value="1"/>
</dbReference>
<evidence type="ECO:0000313" key="20">
    <source>
        <dbReference type="EMBL" id="VED64815.1"/>
    </source>
</evidence>
<dbReference type="Proteomes" id="UP000093122">
    <property type="component" value="Unassembled WGS sequence"/>
</dbReference>
<evidence type="ECO:0000313" key="17">
    <source>
        <dbReference type="EMBL" id="OCM72652.1"/>
    </source>
</evidence>
<dbReference type="Gene3D" id="3.40.1190.20">
    <property type="match status" value="1"/>
</dbReference>
<gene>
    <name evidence="18" type="primary">pdxK</name>
    <name evidence="17" type="ORF">AX245_01905</name>
    <name evidence="18" type="ORF">NCTC8181_00984</name>
    <name evidence="20" type="ORF">NCTC8184_00844</name>
    <name evidence="19" type="ORF">NCTC8185_00804</name>
    <name evidence="16" type="ORF">QP229_08190</name>
    <name evidence="15" type="ORF">WA45_09750</name>
</gene>
<dbReference type="Proteomes" id="UP000250200">
    <property type="component" value="Unassembled WGS sequence"/>
</dbReference>
<reference evidence="15 21" key="1">
    <citation type="journal article" date="2015" name="PLoS ONE">
        <title>Genomic analysis reveals the molecular basis for capsule loss in the group B streptococcus population.</title>
        <authorList>
            <consortium name="DEVANI Consortium"/>
            <person name="Rosini R."/>
            <person name="Campisi E."/>
            <person name="De Chiara M."/>
            <person name="Tettelin H."/>
            <person name="Rinaudo D."/>
            <person name="Toniolo C."/>
            <person name="Metruccio M."/>
            <person name="Guidotti S."/>
            <person name="Sorensen U.B."/>
            <person name="Kilian M."/>
            <person name="Ramirez M."/>
            <person name="Janulczyk R."/>
            <person name="Donati C."/>
            <person name="Grandi G."/>
            <person name="Margarit I."/>
        </authorList>
    </citation>
    <scope>NUCLEOTIDE SEQUENCE [LARGE SCALE GENOMIC DNA]</scope>
    <source>
        <strain evidence="15 21">ES-PW-063</strain>
    </source>
</reference>
<evidence type="ECO:0000256" key="3">
    <source>
        <dbReference type="ARBA" id="ARBA00022679"/>
    </source>
</evidence>
<dbReference type="GO" id="GO:0008478">
    <property type="term" value="F:pyridoxal kinase activity"/>
    <property type="evidence" value="ECO:0007669"/>
    <property type="project" value="UniProtKB-EC"/>
</dbReference>
<dbReference type="EMBL" id="UHEQ01000004">
    <property type="protein sequence ID" value="SUN13596.1"/>
    <property type="molecule type" value="Genomic_DNA"/>
</dbReference>
<evidence type="ECO:0000313" key="16">
    <source>
        <dbReference type="EMBL" id="MDK6899970.1"/>
    </source>
</evidence>
<evidence type="ECO:0000256" key="6">
    <source>
        <dbReference type="ARBA" id="ARBA00022777"/>
    </source>
</evidence>